<dbReference type="PANTHER" id="PTHR43778:SF2">
    <property type="entry name" value="PYRUVATE CARBOXYLASE, MITOCHONDRIAL"/>
    <property type="match status" value="1"/>
</dbReference>
<dbReference type="PROSITE" id="PS50968">
    <property type="entry name" value="BIOTINYL_LIPOYL"/>
    <property type="match status" value="1"/>
</dbReference>
<dbReference type="FunFam" id="2.40.50.100:FF:000003">
    <property type="entry name" value="Acetyl-CoA carboxylase biotin carboxyl carrier protein"/>
    <property type="match status" value="1"/>
</dbReference>
<dbReference type="InterPro" id="IPR055268">
    <property type="entry name" value="PCB-like"/>
</dbReference>
<dbReference type="Proteomes" id="UP000728032">
    <property type="component" value="Unassembled WGS sequence"/>
</dbReference>
<dbReference type="Gene3D" id="3.10.600.10">
    <property type="entry name" value="pyruvate carboxylase f1077a mutant domain"/>
    <property type="match status" value="1"/>
</dbReference>
<name>A0A7R9M9W9_9ACAR</name>
<sequence length="280" mass="30960">GDIIKVTPSSKVVGDLAQFMVQNQLSARDVEDRAEELSFPSSVVEFMQGFIGEPYGGFPEPLRSKILKGLAPIRGRPGQHLPPINFVQLRDELIEKHGEPVSDYDVMSSAMYPKVCDEFIDFRREFGPVSLFDTRIFLTGPKVGEEFEVTLEKGKVLHITTLAVSETRTDTGEREVFFELNGQLRSFLVKDKSVAKELKSNPKALKGVKGSVGAPMPGTVIEVRVQEGDKVEKGQPLIVLSAMKMEMIVQSPIAGTVKKIYASKDMKLEGDDLVMDIDVD</sequence>
<evidence type="ECO:0000313" key="3">
    <source>
        <dbReference type="EMBL" id="CAD7656323.1"/>
    </source>
</evidence>
<dbReference type="SUPFAM" id="SSF89000">
    <property type="entry name" value="post-HMGL domain-like"/>
    <property type="match status" value="1"/>
</dbReference>
<dbReference type="PROSITE" id="PS00188">
    <property type="entry name" value="BIOTIN"/>
    <property type="match status" value="1"/>
</dbReference>
<dbReference type="Gene3D" id="1.10.10.60">
    <property type="entry name" value="Homeodomain-like"/>
    <property type="match status" value="1"/>
</dbReference>
<dbReference type="InterPro" id="IPR000089">
    <property type="entry name" value="Biotin_lipoyl"/>
</dbReference>
<dbReference type="Gene3D" id="1.10.472.90">
    <property type="entry name" value="Conserved carboxylase domain"/>
    <property type="match status" value="1"/>
</dbReference>
<dbReference type="Gene3D" id="2.40.50.100">
    <property type="match status" value="1"/>
</dbReference>
<feature type="non-terminal residue" evidence="3">
    <location>
        <position position="1"/>
    </location>
</feature>
<dbReference type="GO" id="GO:0005737">
    <property type="term" value="C:cytoplasm"/>
    <property type="evidence" value="ECO:0007669"/>
    <property type="project" value="TreeGrafter"/>
</dbReference>
<proteinExistence type="predicted"/>
<reference evidence="3" key="1">
    <citation type="submission" date="2020-11" db="EMBL/GenBank/DDBJ databases">
        <authorList>
            <person name="Tran Van P."/>
        </authorList>
    </citation>
    <scope>NUCLEOTIDE SEQUENCE</scope>
</reference>
<dbReference type="CDD" id="cd06850">
    <property type="entry name" value="biotinyl_domain"/>
    <property type="match status" value="1"/>
</dbReference>
<dbReference type="InterPro" id="IPR011053">
    <property type="entry name" value="Single_hybrid_motif"/>
</dbReference>
<evidence type="ECO:0000256" key="1">
    <source>
        <dbReference type="ARBA" id="ARBA00023267"/>
    </source>
</evidence>
<feature type="domain" description="Lipoyl-binding" evidence="2">
    <location>
        <begin position="203"/>
        <end position="278"/>
    </location>
</feature>
<dbReference type="GO" id="GO:0004736">
    <property type="term" value="F:pyruvate carboxylase activity"/>
    <property type="evidence" value="ECO:0007669"/>
    <property type="project" value="TreeGrafter"/>
</dbReference>
<organism evidence="3">
    <name type="scientific">Oppiella nova</name>
    <dbReference type="NCBI Taxonomy" id="334625"/>
    <lineage>
        <taxon>Eukaryota</taxon>
        <taxon>Metazoa</taxon>
        <taxon>Ecdysozoa</taxon>
        <taxon>Arthropoda</taxon>
        <taxon>Chelicerata</taxon>
        <taxon>Arachnida</taxon>
        <taxon>Acari</taxon>
        <taxon>Acariformes</taxon>
        <taxon>Sarcoptiformes</taxon>
        <taxon>Oribatida</taxon>
        <taxon>Brachypylina</taxon>
        <taxon>Oppioidea</taxon>
        <taxon>Oppiidae</taxon>
        <taxon>Oppiella</taxon>
    </lineage>
</organism>
<protein>
    <recommendedName>
        <fullName evidence="2">Lipoyl-binding domain-containing protein</fullName>
    </recommendedName>
</protein>
<dbReference type="EMBL" id="CAJPVJ010010936">
    <property type="protein sequence ID" value="CAG2173510.1"/>
    <property type="molecule type" value="Genomic_DNA"/>
</dbReference>
<dbReference type="Pfam" id="PF02436">
    <property type="entry name" value="PYC_OADA"/>
    <property type="match status" value="1"/>
</dbReference>
<keyword evidence="4" id="KW-1185">Reference proteome</keyword>
<dbReference type="InterPro" id="IPR001882">
    <property type="entry name" value="Biotin_BS"/>
</dbReference>
<dbReference type="AlphaFoldDB" id="A0A7R9M9W9"/>
<dbReference type="OrthoDB" id="196847at2759"/>
<evidence type="ECO:0000313" key="4">
    <source>
        <dbReference type="Proteomes" id="UP000728032"/>
    </source>
</evidence>
<dbReference type="FunFam" id="3.10.600.10:FF:000001">
    <property type="entry name" value="Pyruvate carboxylase"/>
    <property type="match status" value="1"/>
</dbReference>
<evidence type="ECO:0000259" key="2">
    <source>
        <dbReference type="PROSITE" id="PS50968"/>
    </source>
</evidence>
<dbReference type="SUPFAM" id="SSF51230">
    <property type="entry name" value="Single hybrid motif"/>
    <property type="match status" value="1"/>
</dbReference>
<dbReference type="PANTHER" id="PTHR43778">
    <property type="entry name" value="PYRUVATE CARBOXYLASE"/>
    <property type="match status" value="1"/>
</dbReference>
<dbReference type="GO" id="GO:0006094">
    <property type="term" value="P:gluconeogenesis"/>
    <property type="evidence" value="ECO:0007669"/>
    <property type="project" value="TreeGrafter"/>
</dbReference>
<dbReference type="EMBL" id="OC925761">
    <property type="protein sequence ID" value="CAD7656323.1"/>
    <property type="molecule type" value="Genomic_DNA"/>
</dbReference>
<keyword evidence="1" id="KW-0092">Biotin</keyword>
<dbReference type="Pfam" id="PF00364">
    <property type="entry name" value="Biotin_lipoyl"/>
    <property type="match status" value="1"/>
</dbReference>
<dbReference type="InterPro" id="IPR003379">
    <property type="entry name" value="Carboxylase_cons_dom"/>
</dbReference>
<gene>
    <name evidence="3" type="ORF">ONB1V03_LOCUS12960</name>
</gene>
<accession>A0A7R9M9W9</accession>